<dbReference type="EMBL" id="JANZQH010000003">
    <property type="protein sequence ID" value="MCT2407392.1"/>
    <property type="molecule type" value="Genomic_DNA"/>
</dbReference>
<evidence type="ECO:0000313" key="3">
    <source>
        <dbReference type="Proteomes" id="UP001142057"/>
    </source>
</evidence>
<protein>
    <submittedName>
        <fullName evidence="2">Lantibiotic dehydratase family protein</fullName>
    </submittedName>
</protein>
<dbReference type="Pfam" id="PF04738">
    <property type="entry name" value="Lant_dehydr_N"/>
    <property type="match status" value="1"/>
</dbReference>
<dbReference type="Proteomes" id="UP001142057">
    <property type="component" value="Unassembled WGS sequence"/>
</dbReference>
<reference evidence="2" key="1">
    <citation type="submission" date="2022-08" db="EMBL/GenBank/DDBJ databases">
        <title>Chryseobacterium antibioticum,isolated from the rhizosphere soil of Pyrola in Tibet.</title>
        <authorList>
            <person name="Kan Y."/>
        </authorList>
    </citation>
    <scope>NUCLEOTIDE SEQUENCE</scope>
    <source>
        <strain evidence="2">Pc2-12</strain>
    </source>
</reference>
<keyword evidence="3" id="KW-1185">Reference proteome</keyword>
<gene>
    <name evidence="2" type="ORF">NZD88_07530</name>
</gene>
<feature type="domain" description="Lantibiotic dehydratase N-terminal" evidence="1">
    <location>
        <begin position="44"/>
        <end position="688"/>
    </location>
</feature>
<evidence type="ECO:0000313" key="2">
    <source>
        <dbReference type="EMBL" id="MCT2407392.1"/>
    </source>
</evidence>
<dbReference type="RefSeq" id="WP_259828505.1">
    <property type="nucleotide sequence ID" value="NZ_JANZQH010000003.1"/>
</dbReference>
<name>A0ABT2IGK7_9FLAO</name>
<accession>A0ABT2IGK7</accession>
<sequence>MSRFPYQFFDEYVFRTPLFSRKKFQENVDDHETSTEELKIICTNSVFQEAIYLASPYVYNELIRWLNSEKEFSSKKFQKLKITILKYYSRTSTRCTPFGLFSEVGLGKFNKEPKLNYNSDLGKLRDTKLDMHFLVGLTQHFAQTLEIRNRLLFFPNSSIYKVGSKIRYVEYEYTKEKREYIISSASLSIELQQILDFSVQGKTIEQIADILINEEITEDAANEFIEELIDNQFLVSELEPTVAGNDFLEVIISVLTRIEAKTEVETLLSIQKKLGELDQILGNPISCYNEIEKLIQCFNVEYKSNHLFQTDVYYQEALKLSSFWKKELKEGISFLNKITSYQKETHFEKFKKAFYERFETQEVPLSYALDIEVGIGYRQDATIKGLHPYLEDLELPLSQKRLNLTIELDPIQQILNEKIQEALLSNKYIIELSDEDFIDFGENWNDLPNTISFMAEIVSEKNQEKLFLNGGGGSSAGNLLARFCCDKSEIQNLTTKIAQKEEELSQDFILAEIIHLPEARIGNIIRRPTLRKYEIPYLAQSILPDENQISVDDLYISLKNDRIVLRSKKLDKEIKPYLTNAHNYSADPLPIYHFLCDLYSQNTRTGLYFNWGNLKNIYNFLPRVEYKNIILSKASWKMTEKEIKQFSSLINDQEKFLVLMRDWRSKKRIPQWIQWVKSDNKLTINLENYDLLKMFIDSVQYEKSIIIEEFLYNENDDFKHEFIFPMHKKDK</sequence>
<organism evidence="2 3">
    <name type="scientific">Chryseobacterium pyrolae</name>
    <dbReference type="NCBI Taxonomy" id="2987481"/>
    <lineage>
        <taxon>Bacteria</taxon>
        <taxon>Pseudomonadati</taxon>
        <taxon>Bacteroidota</taxon>
        <taxon>Flavobacteriia</taxon>
        <taxon>Flavobacteriales</taxon>
        <taxon>Weeksellaceae</taxon>
        <taxon>Chryseobacterium group</taxon>
        <taxon>Chryseobacterium</taxon>
    </lineage>
</organism>
<evidence type="ECO:0000259" key="1">
    <source>
        <dbReference type="Pfam" id="PF04738"/>
    </source>
</evidence>
<dbReference type="InterPro" id="IPR006827">
    <property type="entry name" value="Lant_deHydtase_N"/>
</dbReference>
<proteinExistence type="predicted"/>
<comment type="caution">
    <text evidence="2">The sequence shown here is derived from an EMBL/GenBank/DDBJ whole genome shotgun (WGS) entry which is preliminary data.</text>
</comment>